<evidence type="ECO:0000313" key="4">
    <source>
        <dbReference type="EMBL" id="QEC49841.1"/>
    </source>
</evidence>
<dbReference type="SUPFAM" id="SSF52402">
    <property type="entry name" value="Adenine nucleotide alpha hydrolases-like"/>
    <property type="match status" value="1"/>
</dbReference>
<evidence type="ECO:0000259" key="3">
    <source>
        <dbReference type="Pfam" id="PF00582"/>
    </source>
</evidence>
<evidence type="ECO:0000256" key="1">
    <source>
        <dbReference type="ARBA" id="ARBA00008791"/>
    </source>
</evidence>
<organism evidence="4 5">
    <name type="scientific">Baekduia soli</name>
    <dbReference type="NCBI Taxonomy" id="496014"/>
    <lineage>
        <taxon>Bacteria</taxon>
        <taxon>Bacillati</taxon>
        <taxon>Actinomycetota</taxon>
        <taxon>Thermoleophilia</taxon>
        <taxon>Solirubrobacterales</taxon>
        <taxon>Baekduiaceae</taxon>
        <taxon>Baekduia</taxon>
    </lineage>
</organism>
<dbReference type="CDD" id="cd00293">
    <property type="entry name" value="USP-like"/>
    <property type="match status" value="1"/>
</dbReference>
<keyword evidence="5" id="KW-1185">Reference proteome</keyword>
<feature type="compositionally biased region" description="Acidic residues" evidence="2">
    <location>
        <begin position="1"/>
        <end position="13"/>
    </location>
</feature>
<dbReference type="Pfam" id="PF00582">
    <property type="entry name" value="Usp"/>
    <property type="match status" value="1"/>
</dbReference>
<feature type="domain" description="UspA" evidence="3">
    <location>
        <begin position="21"/>
        <end position="155"/>
    </location>
</feature>
<dbReference type="PANTHER" id="PTHR46268">
    <property type="entry name" value="STRESS RESPONSE PROTEIN NHAX"/>
    <property type="match status" value="1"/>
</dbReference>
<feature type="region of interest" description="Disordered" evidence="2">
    <location>
        <begin position="1"/>
        <end position="20"/>
    </location>
</feature>
<dbReference type="InterPro" id="IPR006016">
    <property type="entry name" value="UspA"/>
</dbReference>
<sequence>MADAASAEDEAGDADGRPGPTIVVGWDGSDAARGALRTATRLARDGRVIVVHAHEAAAPHVTSRWRELLQADGARRSLLLLAEIPAASDADLELVRIEARSLDGPPADALLRTAREDGADAIAVGSRGLGAGPGAVGSVSAALLASTDRPVLVVPPAAAHPTPGA</sequence>
<gene>
    <name evidence="4" type="ORF">FSW04_21240</name>
</gene>
<evidence type="ECO:0000313" key="5">
    <source>
        <dbReference type="Proteomes" id="UP000321805"/>
    </source>
</evidence>
<accession>A0A5B8UB41</accession>
<comment type="similarity">
    <text evidence="1">Belongs to the universal stress protein A family.</text>
</comment>
<dbReference type="PRINTS" id="PR01438">
    <property type="entry name" value="UNVRSLSTRESS"/>
</dbReference>
<dbReference type="AlphaFoldDB" id="A0A5B8UB41"/>
<name>A0A5B8UB41_9ACTN</name>
<evidence type="ECO:0000256" key="2">
    <source>
        <dbReference type="SAM" id="MobiDB-lite"/>
    </source>
</evidence>
<dbReference type="EMBL" id="CP042430">
    <property type="protein sequence ID" value="QEC49841.1"/>
    <property type="molecule type" value="Genomic_DNA"/>
</dbReference>
<dbReference type="Gene3D" id="3.40.50.620">
    <property type="entry name" value="HUPs"/>
    <property type="match status" value="1"/>
</dbReference>
<dbReference type="InterPro" id="IPR006015">
    <property type="entry name" value="Universal_stress_UspA"/>
</dbReference>
<protein>
    <submittedName>
        <fullName evidence="4">Universal stress protein</fullName>
    </submittedName>
</protein>
<proteinExistence type="inferred from homology"/>
<reference evidence="4 5" key="1">
    <citation type="journal article" date="2018" name="J. Microbiol.">
        <title>Baekduia soli gen. nov., sp. nov., a novel bacterium isolated from the soil of Baekdu Mountain and proposal of a novel family name, Baekduiaceae fam. nov.</title>
        <authorList>
            <person name="An D.S."/>
            <person name="Siddiqi M.Z."/>
            <person name="Kim K.H."/>
            <person name="Yu H.S."/>
            <person name="Im W.T."/>
        </authorList>
    </citation>
    <scope>NUCLEOTIDE SEQUENCE [LARGE SCALE GENOMIC DNA]</scope>
    <source>
        <strain evidence="4 5">BR7-21</strain>
    </source>
</reference>
<dbReference type="InterPro" id="IPR014729">
    <property type="entry name" value="Rossmann-like_a/b/a_fold"/>
</dbReference>
<dbReference type="KEGG" id="bsol:FSW04_21240"/>
<dbReference type="Proteomes" id="UP000321805">
    <property type="component" value="Chromosome"/>
</dbReference>
<dbReference type="PANTHER" id="PTHR46268:SF6">
    <property type="entry name" value="UNIVERSAL STRESS PROTEIN UP12"/>
    <property type="match status" value="1"/>
</dbReference>
<dbReference type="RefSeq" id="WP_146922206.1">
    <property type="nucleotide sequence ID" value="NZ_CP042430.1"/>
</dbReference>